<name>A0A1A6C3T0_9GAMM</name>
<dbReference type="InterPro" id="IPR029056">
    <property type="entry name" value="Ribokinase-like"/>
</dbReference>
<evidence type="ECO:0000256" key="3">
    <source>
        <dbReference type="ARBA" id="ARBA00022741"/>
    </source>
</evidence>
<keyword evidence="3" id="KW-0547">Nucleotide-binding</keyword>
<evidence type="ECO:0000256" key="5">
    <source>
        <dbReference type="ARBA" id="ARBA00022840"/>
    </source>
</evidence>
<comment type="similarity">
    <text evidence="1">Belongs to the carbohydrate kinase PfkB family.</text>
</comment>
<dbReference type="AlphaFoldDB" id="A0A1A6C3T0"/>
<dbReference type="InterPro" id="IPR050306">
    <property type="entry name" value="PfkB_Carbo_kinase"/>
</dbReference>
<gene>
    <name evidence="7" type="ORF">Thpro_021528</name>
</gene>
<dbReference type="PANTHER" id="PTHR43085:SF1">
    <property type="entry name" value="PSEUDOURIDINE KINASE-RELATED"/>
    <property type="match status" value="1"/>
</dbReference>
<evidence type="ECO:0000256" key="4">
    <source>
        <dbReference type="ARBA" id="ARBA00022777"/>
    </source>
</evidence>
<dbReference type="PANTHER" id="PTHR43085">
    <property type="entry name" value="HEXOKINASE FAMILY MEMBER"/>
    <property type="match status" value="1"/>
</dbReference>
<proteinExistence type="inferred from homology"/>
<protein>
    <recommendedName>
        <fullName evidence="6">Carbohydrate kinase PfkB domain-containing protein</fullName>
    </recommendedName>
</protein>
<dbReference type="GO" id="GO:0005524">
    <property type="term" value="F:ATP binding"/>
    <property type="evidence" value="ECO:0007669"/>
    <property type="project" value="UniProtKB-KW"/>
</dbReference>
<keyword evidence="8" id="KW-1185">Reference proteome</keyword>
<reference evidence="7 8" key="1">
    <citation type="journal article" date="2014" name="Genome Announc.">
        <title>Draft Genome Sequence of the Iron-Oxidizing, Acidophilic, and Halotolerant 'Thiobacillus prosperus' Type Strain DSM 5130.</title>
        <authorList>
            <person name="Ossandon F.J."/>
            <person name="Cardenas J.P."/>
            <person name="Corbett M."/>
            <person name="Quatrini R."/>
            <person name="Holmes D.S."/>
            <person name="Watkin E."/>
        </authorList>
    </citation>
    <scope>NUCLEOTIDE SEQUENCE [LARGE SCALE GENOMIC DNA]</scope>
    <source>
        <strain evidence="7 8">DSM 5130</strain>
    </source>
</reference>
<keyword evidence="4" id="KW-0418">Kinase</keyword>
<dbReference type="Gene3D" id="3.40.1190.20">
    <property type="match status" value="1"/>
</dbReference>
<dbReference type="RefSeq" id="WP_038089144.1">
    <property type="nucleotide sequence ID" value="NZ_JQSG02000003.1"/>
</dbReference>
<dbReference type="GO" id="GO:0016301">
    <property type="term" value="F:kinase activity"/>
    <property type="evidence" value="ECO:0007669"/>
    <property type="project" value="UniProtKB-KW"/>
</dbReference>
<comment type="caution">
    <text evidence="7">The sequence shown here is derived from an EMBL/GenBank/DDBJ whole genome shotgun (WGS) entry which is preliminary data.</text>
</comment>
<keyword evidence="5" id="KW-0067">ATP-binding</keyword>
<dbReference type="Proteomes" id="UP000029273">
    <property type="component" value="Unassembled WGS sequence"/>
</dbReference>
<dbReference type="EMBL" id="JQSG02000003">
    <property type="protein sequence ID" value="OBS09200.1"/>
    <property type="molecule type" value="Genomic_DNA"/>
</dbReference>
<dbReference type="SUPFAM" id="SSF53613">
    <property type="entry name" value="Ribokinase-like"/>
    <property type="match status" value="1"/>
</dbReference>
<dbReference type="InterPro" id="IPR011611">
    <property type="entry name" value="PfkB_dom"/>
</dbReference>
<accession>A0A1A6C3T0</accession>
<evidence type="ECO:0000313" key="8">
    <source>
        <dbReference type="Proteomes" id="UP000029273"/>
    </source>
</evidence>
<sequence length="291" mass="32046">MDRFPVIMGEVLFDCFGEDCVLGGAPFNVAWHLQGFGLSPRFVSRIGRDALGEEVLARMRDWGLDTRWVETDDAHPTGRVSVVLENGQPSYDILSAQAYDYILPPDALGACDDSLFYHGSLAARSEVSRATLVGLRAAFAGRVFMDVNLRDPWWSPDTLWPLAGDVAWLKLNEDEAARLVEDGDAARLARERRVSRVILTRGAEGADVYDGQACLHRVTPPPVDRLVDAVGAGDAFSAVVLLGLIEGWEWPALLRRAAGFAARVCGWRGALSDDRAIYREMLSEWRGRTNG</sequence>
<evidence type="ECO:0000256" key="1">
    <source>
        <dbReference type="ARBA" id="ARBA00010688"/>
    </source>
</evidence>
<evidence type="ECO:0000313" key="7">
    <source>
        <dbReference type="EMBL" id="OBS09200.1"/>
    </source>
</evidence>
<dbReference type="STRING" id="160660.BJI67_02125"/>
<dbReference type="Pfam" id="PF00294">
    <property type="entry name" value="PfkB"/>
    <property type="match status" value="1"/>
</dbReference>
<dbReference type="OrthoDB" id="9779730at2"/>
<evidence type="ECO:0000259" key="6">
    <source>
        <dbReference type="Pfam" id="PF00294"/>
    </source>
</evidence>
<evidence type="ECO:0000256" key="2">
    <source>
        <dbReference type="ARBA" id="ARBA00022679"/>
    </source>
</evidence>
<feature type="domain" description="Carbohydrate kinase PfkB" evidence="6">
    <location>
        <begin position="21"/>
        <end position="271"/>
    </location>
</feature>
<keyword evidence="2" id="KW-0808">Transferase</keyword>
<organism evidence="7 8">
    <name type="scientific">Acidihalobacter prosperus</name>
    <dbReference type="NCBI Taxonomy" id="160660"/>
    <lineage>
        <taxon>Bacteria</taxon>
        <taxon>Pseudomonadati</taxon>
        <taxon>Pseudomonadota</taxon>
        <taxon>Gammaproteobacteria</taxon>
        <taxon>Chromatiales</taxon>
        <taxon>Ectothiorhodospiraceae</taxon>
        <taxon>Acidihalobacter</taxon>
    </lineage>
</organism>